<dbReference type="InterPro" id="IPR038987">
    <property type="entry name" value="MoeA-like"/>
</dbReference>
<dbReference type="PANTHER" id="PTHR10192">
    <property type="entry name" value="MOLYBDOPTERIN BIOSYNTHESIS PROTEIN"/>
    <property type="match status" value="1"/>
</dbReference>
<dbReference type="CDD" id="cd00887">
    <property type="entry name" value="MoeA"/>
    <property type="match status" value="1"/>
</dbReference>
<dbReference type="Gene3D" id="3.90.105.10">
    <property type="entry name" value="Molybdopterin biosynthesis moea protein, domain 2"/>
    <property type="match status" value="1"/>
</dbReference>
<dbReference type="SUPFAM" id="SSF53218">
    <property type="entry name" value="Molybdenum cofactor biosynthesis proteins"/>
    <property type="match status" value="1"/>
</dbReference>
<dbReference type="SUPFAM" id="SSF63882">
    <property type="entry name" value="MoeA N-terminal region -like"/>
    <property type="match status" value="1"/>
</dbReference>
<protein>
    <recommendedName>
        <fullName evidence="11">Molybdopterin molybdenumtransferase</fullName>
        <ecNumber evidence="11">2.10.1.1</ecNumber>
    </recommendedName>
</protein>
<dbReference type="NCBIfam" id="NF045515">
    <property type="entry name" value="Glp_gephyrin"/>
    <property type="match status" value="1"/>
</dbReference>
<keyword evidence="6 11" id="KW-0808">Transferase</keyword>
<evidence type="ECO:0000256" key="10">
    <source>
        <dbReference type="ARBA" id="ARBA00047317"/>
    </source>
</evidence>
<organism evidence="13 14">
    <name type="scientific">Sandarakinorhabdus glacialis</name>
    <dbReference type="NCBI Taxonomy" id="1614636"/>
    <lineage>
        <taxon>Bacteria</taxon>
        <taxon>Pseudomonadati</taxon>
        <taxon>Pseudomonadota</taxon>
        <taxon>Alphaproteobacteria</taxon>
        <taxon>Sphingomonadales</taxon>
        <taxon>Sphingosinicellaceae</taxon>
        <taxon>Sandarakinorhabdus</taxon>
    </lineage>
</organism>
<evidence type="ECO:0000256" key="6">
    <source>
        <dbReference type="ARBA" id="ARBA00022679"/>
    </source>
</evidence>
<dbReference type="InterPro" id="IPR036135">
    <property type="entry name" value="MoeA_linker/N_sf"/>
</dbReference>
<comment type="catalytic activity">
    <reaction evidence="10">
        <text>adenylyl-molybdopterin + molybdate = Mo-molybdopterin + AMP + H(+)</text>
        <dbReference type="Rhea" id="RHEA:35047"/>
        <dbReference type="ChEBI" id="CHEBI:15378"/>
        <dbReference type="ChEBI" id="CHEBI:36264"/>
        <dbReference type="ChEBI" id="CHEBI:62727"/>
        <dbReference type="ChEBI" id="CHEBI:71302"/>
        <dbReference type="ChEBI" id="CHEBI:456215"/>
        <dbReference type="EC" id="2.10.1.1"/>
    </reaction>
</comment>
<keyword evidence="8 11" id="KW-0460">Magnesium</keyword>
<evidence type="ECO:0000256" key="4">
    <source>
        <dbReference type="ARBA" id="ARBA00010763"/>
    </source>
</evidence>
<evidence type="ECO:0000313" key="13">
    <source>
        <dbReference type="EMBL" id="GGE07729.1"/>
    </source>
</evidence>
<dbReference type="Pfam" id="PF00994">
    <property type="entry name" value="MoCF_biosynth"/>
    <property type="match status" value="1"/>
</dbReference>
<dbReference type="InterPro" id="IPR036425">
    <property type="entry name" value="MoaB/Mog-like_dom_sf"/>
</dbReference>
<gene>
    <name evidence="13" type="ORF">GCM10011529_12650</name>
</gene>
<dbReference type="Gene3D" id="2.40.340.10">
    <property type="entry name" value="MoeA, C-terminal, domain IV"/>
    <property type="match status" value="1"/>
</dbReference>
<dbReference type="Gene3D" id="2.170.190.11">
    <property type="entry name" value="Molybdopterin biosynthesis moea protein, domain 3"/>
    <property type="match status" value="1"/>
</dbReference>
<dbReference type="GO" id="GO:0061599">
    <property type="term" value="F:molybdopterin molybdotransferase activity"/>
    <property type="evidence" value="ECO:0007669"/>
    <property type="project" value="UniProtKB-UniRule"/>
</dbReference>
<dbReference type="AlphaFoldDB" id="A0A916ZPH9"/>
<dbReference type="EMBL" id="BMJM01000003">
    <property type="protein sequence ID" value="GGE07729.1"/>
    <property type="molecule type" value="Genomic_DNA"/>
</dbReference>
<dbReference type="FunFam" id="3.40.980.10:FF:000004">
    <property type="entry name" value="Molybdopterin molybdenumtransferase"/>
    <property type="match status" value="1"/>
</dbReference>
<evidence type="ECO:0000256" key="11">
    <source>
        <dbReference type="RuleBase" id="RU365090"/>
    </source>
</evidence>
<dbReference type="InterPro" id="IPR005111">
    <property type="entry name" value="MoeA_C_domain_IV"/>
</dbReference>
<name>A0A916ZPH9_9SPHN</name>
<dbReference type="EC" id="2.10.1.1" evidence="11"/>
<reference evidence="13" key="2">
    <citation type="submission" date="2020-09" db="EMBL/GenBank/DDBJ databases">
        <authorList>
            <person name="Sun Q."/>
            <person name="Zhou Y."/>
        </authorList>
    </citation>
    <scope>NUCLEOTIDE SEQUENCE</scope>
    <source>
        <strain evidence="13">CGMCC 1.15519</strain>
    </source>
</reference>
<dbReference type="GO" id="GO:0005829">
    <property type="term" value="C:cytosol"/>
    <property type="evidence" value="ECO:0007669"/>
    <property type="project" value="TreeGrafter"/>
</dbReference>
<dbReference type="Gene3D" id="3.40.980.10">
    <property type="entry name" value="MoaB/Mog-like domain"/>
    <property type="match status" value="1"/>
</dbReference>
<evidence type="ECO:0000313" key="14">
    <source>
        <dbReference type="Proteomes" id="UP000635071"/>
    </source>
</evidence>
<comment type="similarity">
    <text evidence="4 11">Belongs to the MoeA family.</text>
</comment>
<evidence type="ECO:0000256" key="7">
    <source>
        <dbReference type="ARBA" id="ARBA00022723"/>
    </source>
</evidence>
<evidence type="ECO:0000259" key="12">
    <source>
        <dbReference type="SMART" id="SM00852"/>
    </source>
</evidence>
<evidence type="ECO:0000256" key="3">
    <source>
        <dbReference type="ARBA" id="ARBA00005046"/>
    </source>
</evidence>
<comment type="cofactor">
    <cofactor evidence="1 11">
        <name>Mg(2+)</name>
        <dbReference type="ChEBI" id="CHEBI:18420"/>
    </cofactor>
</comment>
<evidence type="ECO:0000256" key="8">
    <source>
        <dbReference type="ARBA" id="ARBA00022842"/>
    </source>
</evidence>
<dbReference type="InterPro" id="IPR005110">
    <property type="entry name" value="MoeA_linker/N"/>
</dbReference>
<dbReference type="InterPro" id="IPR001453">
    <property type="entry name" value="MoaB/Mog_dom"/>
</dbReference>
<evidence type="ECO:0000256" key="1">
    <source>
        <dbReference type="ARBA" id="ARBA00001946"/>
    </source>
</evidence>
<dbReference type="PANTHER" id="PTHR10192:SF5">
    <property type="entry name" value="GEPHYRIN"/>
    <property type="match status" value="1"/>
</dbReference>
<comment type="caution">
    <text evidence="13">The sequence shown here is derived from an EMBL/GenBank/DDBJ whole genome shotgun (WGS) entry which is preliminary data.</text>
</comment>
<dbReference type="Pfam" id="PF03453">
    <property type="entry name" value="MoeA_N"/>
    <property type="match status" value="1"/>
</dbReference>
<keyword evidence="9 11" id="KW-0501">Molybdenum cofactor biosynthesis</keyword>
<dbReference type="SUPFAM" id="SSF63867">
    <property type="entry name" value="MoeA C-terminal domain-like"/>
    <property type="match status" value="1"/>
</dbReference>
<keyword evidence="7 11" id="KW-0479">Metal-binding</keyword>
<dbReference type="Proteomes" id="UP000635071">
    <property type="component" value="Unassembled WGS sequence"/>
</dbReference>
<dbReference type="GO" id="GO:0006777">
    <property type="term" value="P:Mo-molybdopterin cofactor biosynthetic process"/>
    <property type="evidence" value="ECO:0007669"/>
    <property type="project" value="UniProtKB-UniRule"/>
</dbReference>
<dbReference type="Pfam" id="PF03454">
    <property type="entry name" value="MoeA_C"/>
    <property type="match status" value="1"/>
</dbReference>
<evidence type="ECO:0000256" key="2">
    <source>
        <dbReference type="ARBA" id="ARBA00002901"/>
    </source>
</evidence>
<comment type="function">
    <text evidence="2 11">Catalyzes the insertion of molybdate into adenylated molybdopterin with the concomitant release of AMP.</text>
</comment>
<dbReference type="GO" id="GO:0046872">
    <property type="term" value="F:metal ion binding"/>
    <property type="evidence" value="ECO:0007669"/>
    <property type="project" value="UniProtKB-UniRule"/>
</dbReference>
<dbReference type="SMART" id="SM00852">
    <property type="entry name" value="MoCF_biosynth"/>
    <property type="match status" value="1"/>
</dbReference>
<feature type="domain" description="MoaB/Mog" evidence="12">
    <location>
        <begin position="177"/>
        <end position="313"/>
    </location>
</feature>
<keyword evidence="5 11" id="KW-0500">Molybdenum</keyword>
<keyword evidence="14" id="KW-1185">Reference proteome</keyword>
<comment type="pathway">
    <text evidence="3 11">Cofactor biosynthesis; molybdopterin biosynthesis.</text>
</comment>
<accession>A0A916ZPH9</accession>
<sequence length="399" mass="41053">MAGLLDVDVALARLLDGEVSLPAETVDLGAARGRVLAGDLAALLTQPPFAASAMDGYAVRWDDLPGPWRVVGESAAGRGWSGTVEAGEALRIFTGAPLPVGADTVVVQEEIERSGDTARLSGEGPPRLGANIRRAAQDFSMGDVLAATGERLTPARIGLLAAGGHGSARVVQRPRVTLIATGDELVPPGTMPGAHQIVSSNGVMLRALFESVGGAVDDPGIVPDRREALAAALSKARGDVVVTIGGASVGDHDLVVPVLRDLGAEMDFWKLALRPGKPMLAGRLGSKRVIGLPGNPVSAYVCALLFVVPLLCRMGGRAEGLPTRRLPLGSALPANGMRRDYMRGQVTDGRADAFSSQDSALLGRLAAAQVLIVRLPGAPAAEPGEIVDCIALDSIGDVP</sequence>
<proteinExistence type="inferred from homology"/>
<reference evidence="13" key="1">
    <citation type="journal article" date="2014" name="Int. J. Syst. Evol. Microbiol.">
        <title>Complete genome sequence of Corynebacterium casei LMG S-19264T (=DSM 44701T), isolated from a smear-ripened cheese.</title>
        <authorList>
            <consortium name="US DOE Joint Genome Institute (JGI-PGF)"/>
            <person name="Walter F."/>
            <person name="Albersmeier A."/>
            <person name="Kalinowski J."/>
            <person name="Ruckert C."/>
        </authorList>
    </citation>
    <scope>NUCLEOTIDE SEQUENCE</scope>
    <source>
        <strain evidence="13">CGMCC 1.15519</strain>
    </source>
</reference>
<evidence type="ECO:0000256" key="5">
    <source>
        <dbReference type="ARBA" id="ARBA00022505"/>
    </source>
</evidence>
<evidence type="ECO:0000256" key="9">
    <source>
        <dbReference type="ARBA" id="ARBA00023150"/>
    </source>
</evidence>
<dbReference type="InterPro" id="IPR036688">
    <property type="entry name" value="MoeA_C_domain_IV_sf"/>
</dbReference>